<dbReference type="PANTHER" id="PTHR46844:SF1">
    <property type="entry name" value="SLR5058 PROTEIN"/>
    <property type="match status" value="1"/>
</dbReference>
<dbReference type="Pfam" id="PF05729">
    <property type="entry name" value="NACHT"/>
    <property type="match status" value="1"/>
</dbReference>
<evidence type="ECO:0000259" key="1">
    <source>
        <dbReference type="PROSITE" id="PS50837"/>
    </source>
</evidence>
<dbReference type="EMBL" id="BNAR01000026">
    <property type="protein sequence ID" value="GHH61649.1"/>
    <property type="molecule type" value="Genomic_DNA"/>
</dbReference>
<gene>
    <name evidence="2" type="ORF">GCM10017774_88200</name>
</gene>
<dbReference type="Gene3D" id="3.40.50.300">
    <property type="entry name" value="P-loop containing nucleotide triphosphate hydrolases"/>
    <property type="match status" value="1"/>
</dbReference>
<dbReference type="RefSeq" id="WP_191305397.1">
    <property type="nucleotide sequence ID" value="NZ_BNAR01000026.1"/>
</dbReference>
<proteinExistence type="predicted"/>
<comment type="caution">
    <text evidence="2">The sequence shown here is derived from an EMBL/GenBank/DDBJ whole genome shotgun (WGS) entry which is preliminary data.</text>
</comment>
<feature type="domain" description="NACHT" evidence="1">
    <location>
        <begin position="205"/>
        <end position="326"/>
    </location>
</feature>
<evidence type="ECO:0000313" key="3">
    <source>
        <dbReference type="Proteomes" id="UP000605568"/>
    </source>
</evidence>
<sequence length="838" mass="92504">MASIESAVIRVVVDVSDKLSDRLTDSGELPSAASASAATAGLFTDLGRPDVEALEAYLDSPGFATVVAQKRIGNMAGKAAKDQLREGLRLAGMSDHPLSRVTDVVHDVMIAACQEVEPHFGRTSGMIDRRDLYTAATNNSILLKRLKSSARIHTFAARLRDQVVALHSRIRMPHIGVSRSVRYDQLYVEPTLASKTPFRLCAPGERVLVQGDPGAGKSTLAAKLAHDVAVDGTGRVPFLVVLREFATSFDEGGRDLLHYLEKLCQAPYNVKPPRDGVEYLLRTGRAVVILDGLDELVQTELRRRVVSLVEGFAHLYPLVPILVTARKVGYEDAPLSTDMFVTSHIAEFDDSQVAAYVSRWFKLDEATSPAEQDQLISSFMEDSAQISELRSNALLLTLLCAMYSSDRYLPHNLAQAYERCALMLFEQWDSKRGIDLPLKFLGRLRGAVQHLAWKMFSAAESGKPQTRTKVVNNLAQYLDKKLDDHDESVAMAEEFLAHCTGRAWILADVGATESEPQFGFTHRTFLEYFAAEYLVRTHRTAEALWAVLKPNIEQWDVVAQIVLQLYERNVEGGADELLAEALSDGGLGFAARALHHVAPSDRTVRAITAAALDQFISVPIEVRTGLTPADTTISDAPLADCVLDSSNLNRPVMERALTDEVAVLVVRGEIGAILVINTLLGGTKRWSAVREELQELRESSPWAQWAIDKPDLLKTIIYRTGAAALYTKCNVLGTTYAAPSFPLVKADAIAILMTTLPTPWLVKPEQAEPAHFGVEDSFRMMLCLPYLETLEERALPDHWHYADGIVEPVRAFLLSWERGEISVLAQDQQPPHQYPAPH</sequence>
<reference evidence="3" key="1">
    <citation type="journal article" date="2019" name="Int. J. Syst. Evol. Microbiol.">
        <title>The Global Catalogue of Microorganisms (GCM) 10K type strain sequencing project: providing services to taxonomists for standard genome sequencing and annotation.</title>
        <authorList>
            <consortium name="The Broad Institute Genomics Platform"/>
            <consortium name="The Broad Institute Genome Sequencing Center for Infectious Disease"/>
            <person name="Wu L."/>
            <person name="Ma J."/>
        </authorList>
    </citation>
    <scope>NUCLEOTIDE SEQUENCE [LARGE SCALE GENOMIC DNA]</scope>
    <source>
        <strain evidence="3">CGMCC 4.7367</strain>
    </source>
</reference>
<dbReference type="PANTHER" id="PTHR46844">
    <property type="entry name" value="SLR5058 PROTEIN"/>
    <property type="match status" value="1"/>
</dbReference>
<evidence type="ECO:0000313" key="2">
    <source>
        <dbReference type="EMBL" id="GHH61649.1"/>
    </source>
</evidence>
<protein>
    <recommendedName>
        <fullName evidence="1">NACHT domain-containing protein</fullName>
    </recommendedName>
</protein>
<dbReference type="Proteomes" id="UP000605568">
    <property type="component" value="Unassembled WGS sequence"/>
</dbReference>
<keyword evidence="3" id="KW-1185">Reference proteome</keyword>
<dbReference type="InterPro" id="IPR007111">
    <property type="entry name" value="NACHT_NTPase"/>
</dbReference>
<dbReference type="InterPro" id="IPR027417">
    <property type="entry name" value="P-loop_NTPase"/>
</dbReference>
<dbReference type="SUPFAM" id="SSF52540">
    <property type="entry name" value="P-loop containing nucleoside triphosphate hydrolases"/>
    <property type="match status" value="1"/>
</dbReference>
<name>A0ABQ3MX37_9PSEU</name>
<organism evidence="2 3">
    <name type="scientific">Lentzea cavernae</name>
    <dbReference type="NCBI Taxonomy" id="2020703"/>
    <lineage>
        <taxon>Bacteria</taxon>
        <taxon>Bacillati</taxon>
        <taxon>Actinomycetota</taxon>
        <taxon>Actinomycetes</taxon>
        <taxon>Pseudonocardiales</taxon>
        <taxon>Pseudonocardiaceae</taxon>
        <taxon>Lentzea</taxon>
    </lineage>
</organism>
<dbReference type="PROSITE" id="PS50837">
    <property type="entry name" value="NACHT"/>
    <property type="match status" value="1"/>
</dbReference>
<accession>A0ABQ3MX37</accession>